<keyword evidence="12" id="KW-0326">Glycosidase</keyword>
<evidence type="ECO:0000256" key="11">
    <source>
        <dbReference type="PIRSR" id="PIRSR601382-3"/>
    </source>
</evidence>
<dbReference type="KEGG" id="sliu:111363244"/>
<evidence type="ECO:0000313" key="13">
    <source>
        <dbReference type="Proteomes" id="UP000301870"/>
    </source>
</evidence>
<comment type="pathway">
    <text evidence="2">Protein modification; protein glycosylation.</text>
</comment>
<organism evidence="13 14">
    <name type="scientific">Spodoptera litura</name>
    <name type="common">Asian cotton leafworm</name>
    <dbReference type="NCBI Taxonomy" id="69820"/>
    <lineage>
        <taxon>Eukaryota</taxon>
        <taxon>Metazoa</taxon>
        <taxon>Ecdysozoa</taxon>
        <taxon>Arthropoda</taxon>
        <taxon>Hexapoda</taxon>
        <taxon>Insecta</taxon>
        <taxon>Pterygota</taxon>
        <taxon>Neoptera</taxon>
        <taxon>Endopterygota</taxon>
        <taxon>Lepidoptera</taxon>
        <taxon>Glossata</taxon>
        <taxon>Ditrysia</taxon>
        <taxon>Noctuoidea</taxon>
        <taxon>Noctuidae</taxon>
        <taxon>Amphipyrinae</taxon>
        <taxon>Spodoptera</taxon>
    </lineage>
</organism>
<feature type="binding site" evidence="10">
    <location>
        <position position="174"/>
    </location>
    <ligand>
        <name>Ca(2+)</name>
        <dbReference type="ChEBI" id="CHEBI:29108"/>
    </ligand>
</feature>
<dbReference type="Proteomes" id="UP000301870">
    <property type="component" value="Unplaced"/>
</dbReference>
<dbReference type="Pfam" id="PF01532">
    <property type="entry name" value="Glyco_hydro_47"/>
    <property type="match status" value="1"/>
</dbReference>
<evidence type="ECO:0000256" key="3">
    <source>
        <dbReference type="ARBA" id="ARBA00007658"/>
    </source>
</evidence>
<dbReference type="InterPro" id="IPR036026">
    <property type="entry name" value="Seven-hairpin_glycosidases"/>
</dbReference>
<sequence>MDHLTCFLPGTLALGHANGLPDWHMTMAEELLYTCYLTYAAHPTFLAPEITHFYMENVPTSKNVPQASVAEDMYTKTADSHTLLRPEFVESLWYMYQITGNTTYQDWGWQIYQGFEKYARVPNGYTSLANVKVEKPVQRDMMESFFMSETLKYLYLLFSDDRFTIDLNKYVINSEAHPLPIHKN</sequence>
<evidence type="ECO:0000256" key="7">
    <source>
        <dbReference type="ARBA" id="ARBA00023157"/>
    </source>
</evidence>
<protein>
    <recommendedName>
        <fullName evidence="12">alpha-1,2-Mannosidase</fullName>
        <ecNumber evidence="12">3.2.1.-</ecNumber>
    </recommendedName>
</protein>
<evidence type="ECO:0000256" key="5">
    <source>
        <dbReference type="ARBA" id="ARBA00022801"/>
    </source>
</evidence>
<keyword evidence="6 10" id="KW-0106">Calcium</keyword>
<dbReference type="Gene3D" id="1.50.10.10">
    <property type="match status" value="1"/>
</dbReference>
<dbReference type="GO" id="GO:0005783">
    <property type="term" value="C:endoplasmic reticulum"/>
    <property type="evidence" value="ECO:0007669"/>
    <property type="project" value="TreeGrafter"/>
</dbReference>
<reference evidence="14" key="1">
    <citation type="submission" date="2025-08" db="UniProtKB">
        <authorList>
            <consortium name="RefSeq"/>
        </authorList>
    </citation>
    <scope>IDENTIFICATION</scope>
    <source>
        <strain evidence="14">Ishihara</strain>
        <tissue evidence="14">Whole body</tissue>
    </source>
</reference>
<dbReference type="AlphaFoldDB" id="A0A9J7EQV2"/>
<evidence type="ECO:0000313" key="14">
    <source>
        <dbReference type="RefSeq" id="XP_022835821.1"/>
    </source>
</evidence>
<dbReference type="OrthoDB" id="8118055at2759"/>
<name>A0A9J7EQV2_SPOLT</name>
<dbReference type="InterPro" id="IPR001382">
    <property type="entry name" value="Glyco_hydro_47"/>
</dbReference>
<keyword evidence="13" id="KW-1185">Reference proteome</keyword>
<proteinExistence type="inferred from homology"/>
<dbReference type="PRINTS" id="PR00747">
    <property type="entry name" value="GLYHDRLASE47"/>
</dbReference>
<dbReference type="InterPro" id="IPR012341">
    <property type="entry name" value="6hp_glycosidase-like_sf"/>
</dbReference>
<comment type="catalytic activity">
    <reaction evidence="9">
        <text>N(4)-(alpha-D-Man-(1-&gt;2)-alpha-D-Man-(1-&gt;2)-alpha-D-Man-(1-&gt;3)-[alpha-D-Man-(1-&gt;2)-alpha-D-Man-(1-&gt;3)-[alpha-D-Man-(1-&gt;2)-alpha-D-Man-(1-&gt;6)]-alpha-D-Man-(1-&gt;6)]-beta-D-Man-(1-&gt;4)-beta-D-GlcNAc-(1-&gt;4)-beta-D-GlcNAc)-L-asparaginyl-[protein] (N-glucan mannose isomer 9A1,2,3B1,2,3) + 4 H2O = N(4)-(alpha-D-Man-(1-&gt;3)-[alpha-D-Man-(1-&gt;3)-[alpha-D-Man-(1-&gt;6)]-alpha-D-Man-(1-&gt;6)]-beta-D-Man-(1-&gt;4)-beta-D-GlcNAc-(1-&gt;4)-beta-D-GlcNAc)-L-asparaginyl-[protein] (N-glucan mannose isomer 5A1,2) + 4 beta-D-mannose</text>
        <dbReference type="Rhea" id="RHEA:56008"/>
        <dbReference type="Rhea" id="RHEA-COMP:14356"/>
        <dbReference type="Rhea" id="RHEA-COMP:14367"/>
        <dbReference type="ChEBI" id="CHEBI:15377"/>
        <dbReference type="ChEBI" id="CHEBI:28563"/>
        <dbReference type="ChEBI" id="CHEBI:59087"/>
        <dbReference type="ChEBI" id="CHEBI:139493"/>
        <dbReference type="EC" id="3.2.1.113"/>
    </reaction>
</comment>
<evidence type="ECO:0000256" key="12">
    <source>
        <dbReference type="RuleBase" id="RU361193"/>
    </source>
</evidence>
<dbReference type="RefSeq" id="XP_022835821.1">
    <property type="nucleotide sequence ID" value="XM_022980053.1"/>
</dbReference>
<evidence type="ECO:0000256" key="6">
    <source>
        <dbReference type="ARBA" id="ARBA00022837"/>
    </source>
</evidence>
<evidence type="ECO:0000256" key="2">
    <source>
        <dbReference type="ARBA" id="ARBA00004922"/>
    </source>
</evidence>
<evidence type="ECO:0000256" key="4">
    <source>
        <dbReference type="ARBA" id="ARBA00022723"/>
    </source>
</evidence>
<dbReference type="PANTHER" id="PTHR11742">
    <property type="entry name" value="MANNOSYL-OLIGOSACCHARIDE ALPHA-1,2-MANNOSIDASE-RELATED"/>
    <property type="match status" value="1"/>
</dbReference>
<evidence type="ECO:0000256" key="1">
    <source>
        <dbReference type="ARBA" id="ARBA00001913"/>
    </source>
</evidence>
<comment type="catalytic activity">
    <reaction evidence="8">
        <text>N(4)-(alpha-D-Man-(1-&gt;2)-alpha-D-Man-(1-&gt;2)-alpha-D-Man-(1-&gt;3)-[alpha-D-Man-(1-&gt;3)-[alpha-D-Man-(1-&gt;2)-alpha-D-Man-(1-&gt;6)]-alpha-D-Man-(1-&gt;6)]-beta-D-Man-(1-&gt;4)-beta-D-GlcNAc-(1-&gt;4)-beta-D-GlcNAc)-L-asparaginyl-[protein] (N-glucan mannose isomer 8A1,2,3B1,3) + 3 H2O = N(4)-(alpha-D-Man-(1-&gt;3)-[alpha-D-Man-(1-&gt;3)-[alpha-D-Man-(1-&gt;6)]-alpha-D-Man-(1-&gt;6)]-beta-D-Man-(1-&gt;4)-beta-D-GlcNAc-(1-&gt;4)-beta-D-GlcNAc)-L-asparaginyl-[protein] (N-glucan mannose isomer 5A1,2) + 3 beta-D-mannose</text>
        <dbReference type="Rhea" id="RHEA:56028"/>
        <dbReference type="Rhea" id="RHEA-COMP:14358"/>
        <dbReference type="Rhea" id="RHEA-COMP:14367"/>
        <dbReference type="ChEBI" id="CHEBI:15377"/>
        <dbReference type="ChEBI" id="CHEBI:28563"/>
        <dbReference type="ChEBI" id="CHEBI:59087"/>
        <dbReference type="ChEBI" id="CHEBI:60628"/>
        <dbReference type="EC" id="3.2.1.113"/>
    </reaction>
</comment>
<dbReference type="GO" id="GO:0005509">
    <property type="term" value="F:calcium ion binding"/>
    <property type="evidence" value="ECO:0007669"/>
    <property type="project" value="InterPro"/>
</dbReference>
<dbReference type="GO" id="GO:0004571">
    <property type="term" value="F:mannosyl-oligosaccharide 1,2-alpha-mannosidase activity"/>
    <property type="evidence" value="ECO:0007669"/>
    <property type="project" value="UniProtKB-EC"/>
</dbReference>
<dbReference type="GeneID" id="111363244"/>
<comment type="similarity">
    <text evidence="3 12">Belongs to the glycosyl hydrolase 47 family.</text>
</comment>
<evidence type="ECO:0000256" key="10">
    <source>
        <dbReference type="PIRSR" id="PIRSR601382-2"/>
    </source>
</evidence>
<keyword evidence="5 12" id="KW-0378">Hydrolase</keyword>
<dbReference type="SUPFAM" id="SSF48225">
    <property type="entry name" value="Seven-hairpin glycosidases"/>
    <property type="match status" value="1"/>
</dbReference>
<gene>
    <name evidence="14" type="primary">LOC111363244</name>
</gene>
<dbReference type="GO" id="GO:0016020">
    <property type="term" value="C:membrane"/>
    <property type="evidence" value="ECO:0007669"/>
    <property type="project" value="InterPro"/>
</dbReference>
<feature type="disulfide bond" evidence="11">
    <location>
        <begin position="6"/>
        <end position="35"/>
    </location>
</feature>
<dbReference type="GO" id="GO:0005975">
    <property type="term" value="P:carbohydrate metabolic process"/>
    <property type="evidence" value="ECO:0007669"/>
    <property type="project" value="InterPro"/>
</dbReference>
<dbReference type="InterPro" id="IPR050749">
    <property type="entry name" value="Glycosyl_Hydrolase_47"/>
</dbReference>
<keyword evidence="4 10" id="KW-0479">Metal-binding</keyword>
<comment type="cofactor">
    <cofactor evidence="1 10">
        <name>Ca(2+)</name>
        <dbReference type="ChEBI" id="CHEBI:29108"/>
    </cofactor>
</comment>
<dbReference type="PANTHER" id="PTHR11742:SF55">
    <property type="entry name" value="ENDOPLASMIC RETICULUM MANNOSYL-OLIGOSACCHARIDE 1,2-ALPHA-MANNOSIDASE"/>
    <property type="match status" value="1"/>
</dbReference>
<evidence type="ECO:0000256" key="8">
    <source>
        <dbReference type="ARBA" id="ARBA00047669"/>
    </source>
</evidence>
<keyword evidence="7 11" id="KW-1015">Disulfide bond</keyword>
<dbReference type="EC" id="3.2.1.-" evidence="12"/>
<evidence type="ECO:0000256" key="9">
    <source>
        <dbReference type="ARBA" id="ARBA00048605"/>
    </source>
</evidence>
<accession>A0A9J7EQV2</accession>